<evidence type="ECO:0000256" key="1">
    <source>
        <dbReference type="ARBA" id="ARBA00006739"/>
    </source>
</evidence>
<keyword evidence="2" id="KW-0328">Glycosyltransferase</keyword>
<comment type="similarity">
    <text evidence="1">Belongs to the glycosyltransferase 2 family.</text>
</comment>
<dbReference type="InterPro" id="IPR029044">
    <property type="entry name" value="Nucleotide-diphossugar_trans"/>
</dbReference>
<comment type="caution">
    <text evidence="6">The sequence shown here is derived from an EMBL/GenBank/DDBJ whole genome shotgun (WGS) entry which is preliminary data.</text>
</comment>
<dbReference type="Proteomes" id="UP001596403">
    <property type="component" value="Unassembled WGS sequence"/>
</dbReference>
<feature type="domain" description="Glycosyltransferase subfamily 4-like N-terminal" evidence="5">
    <location>
        <begin position="314"/>
        <end position="467"/>
    </location>
</feature>
<name>A0ABW1Z2C0_9RHOB</name>
<sequence length="1024" mass="115078">MRRYTPRETPILLIDDASPDPRIEQFLETVCDDPQFRIERNLENLGFTRTINRGFELSGDNDIIMLNSDARVTSNWLPSMLAAARSTPNVATVTAMSDRAGAFSAPDIGNENDLPPSISEEVYARAFRRRQVGRYPEVPTGNGFCMLIRRAALNKFGGLDAEAFPRGYGEENDFCMRALRAGWKNLIDDRTYVFHDRSKSFGETKDANARQGAEVLAGRYPEYKLATRAFHEDEAIRFSRMQARQALKDCTRAESVKPRALFVFSTQSGGTPQTNKDLMGALAQDYDCWALRCSGDVLELSHMADGELESVVIQQLNRPLTPLTHISQEYDEIVEAWLLHYDIELVHIRHLLWHSLNLPHIVRKLGIPSVFSFHDFYTLCPSVNLVKEGVFCGGACTQVGGSCDQVLWPAKMMPKVDFDWIGVWRTRFAEALEACDAFVTTSKAVRDRILTHLPLLPRDRFFVIPHGRNFPFIGNVAAEPQATNAPIRILVPGNIGFNKGSDIIKEIARLDQGERIEFHVLGRMTKAVEQPGIVLHDPYTRDSFLSKVQEIRPHFGAVFTICEETFCHTLTEMWMAGLPVAVFDFPTVGGRVRESGAGWVIDHTDIPTLRTSLIEIGARPEELRTKVDSAIRWRNGPGKGLTTNWMAAQYLDVYRVATTHRAGKLRIDRVVAEASTPRPKIAVVVPQSNVNFTRGNASSHIRVWERTRNELDRDVVYIRMRPDNLMAALHAGRVDGVIIQRNAIPNHWIEEFLETFKKTGVPYVVELDDDLFDVPTDKDPKGRYAAAAQGLERFAKQAAGLITSTESLAGRVRRIHDRVEVAPNLLSRAIWSLPISTRRSDGMIRALYMGSFTHAEDLKMILSAVEGVAMRTPEFRLRLIGVCELPLPEWVERTDPPDSARNYPEFIHFLAEQRSDLDFAIAPLMDSPFNNQKSDLKILEQGALGLPVLASDTQVFSSFASVEGVYLVKNTPSAWQAALEDRIAKIGNCHAEGRALQSWIHAHRELEPSLGAFDRCVVELLNLK</sequence>
<dbReference type="InterPro" id="IPR001173">
    <property type="entry name" value="Glyco_trans_2-like"/>
</dbReference>
<proteinExistence type="inferred from homology"/>
<dbReference type="SUPFAM" id="SSF53448">
    <property type="entry name" value="Nucleotide-diphospho-sugar transferases"/>
    <property type="match status" value="1"/>
</dbReference>
<evidence type="ECO:0000313" key="6">
    <source>
        <dbReference type="EMBL" id="MFC6643344.1"/>
    </source>
</evidence>
<dbReference type="SUPFAM" id="SSF53756">
    <property type="entry name" value="UDP-Glycosyltransferase/glycogen phosphorylase"/>
    <property type="match status" value="2"/>
</dbReference>
<dbReference type="Gene3D" id="3.40.50.2000">
    <property type="entry name" value="Glycogen Phosphorylase B"/>
    <property type="match status" value="3"/>
</dbReference>
<evidence type="ECO:0000256" key="3">
    <source>
        <dbReference type="ARBA" id="ARBA00022679"/>
    </source>
</evidence>
<evidence type="ECO:0000256" key="2">
    <source>
        <dbReference type="ARBA" id="ARBA00022676"/>
    </source>
</evidence>
<dbReference type="Gene3D" id="3.90.550.10">
    <property type="entry name" value="Spore Coat Polysaccharide Biosynthesis Protein SpsA, Chain A"/>
    <property type="match status" value="1"/>
</dbReference>
<evidence type="ECO:0000259" key="5">
    <source>
        <dbReference type="Pfam" id="PF13439"/>
    </source>
</evidence>
<dbReference type="EMBL" id="JBHSWA010000002">
    <property type="protein sequence ID" value="MFC6643344.1"/>
    <property type="molecule type" value="Genomic_DNA"/>
</dbReference>
<dbReference type="PANTHER" id="PTHR43179:SF12">
    <property type="entry name" value="GALACTOFURANOSYLTRANSFERASE GLFT2"/>
    <property type="match status" value="1"/>
</dbReference>
<dbReference type="Pfam" id="PF00535">
    <property type="entry name" value="Glycos_transf_2"/>
    <property type="match status" value="1"/>
</dbReference>
<evidence type="ECO:0000313" key="7">
    <source>
        <dbReference type="Proteomes" id="UP001596403"/>
    </source>
</evidence>
<dbReference type="PANTHER" id="PTHR43179">
    <property type="entry name" value="RHAMNOSYLTRANSFERASE WBBL"/>
    <property type="match status" value="1"/>
</dbReference>
<keyword evidence="3" id="KW-0808">Transferase</keyword>
<reference evidence="7" key="1">
    <citation type="journal article" date="2019" name="Int. J. Syst. Evol. Microbiol.">
        <title>The Global Catalogue of Microorganisms (GCM) 10K type strain sequencing project: providing services to taxonomists for standard genome sequencing and annotation.</title>
        <authorList>
            <consortium name="The Broad Institute Genomics Platform"/>
            <consortium name="The Broad Institute Genome Sequencing Center for Infectious Disease"/>
            <person name="Wu L."/>
            <person name="Ma J."/>
        </authorList>
    </citation>
    <scope>NUCLEOTIDE SEQUENCE [LARGE SCALE GENOMIC DNA]</scope>
    <source>
        <strain evidence="7">NBRC 111368</strain>
    </source>
</reference>
<dbReference type="RefSeq" id="WP_386284231.1">
    <property type="nucleotide sequence ID" value="NZ_JBHSWA010000002.1"/>
</dbReference>
<evidence type="ECO:0000259" key="4">
    <source>
        <dbReference type="Pfam" id="PF00535"/>
    </source>
</evidence>
<feature type="domain" description="Glycosyltransferase 2-like" evidence="4">
    <location>
        <begin position="6"/>
        <end position="155"/>
    </location>
</feature>
<accession>A0ABW1Z2C0</accession>
<dbReference type="Pfam" id="PF13439">
    <property type="entry name" value="Glyco_transf_4"/>
    <property type="match status" value="1"/>
</dbReference>
<dbReference type="InterPro" id="IPR028098">
    <property type="entry name" value="Glyco_trans_4-like_N"/>
</dbReference>
<gene>
    <name evidence="6" type="ORF">ACFQAU_18220</name>
</gene>
<keyword evidence="7" id="KW-1185">Reference proteome</keyword>
<protein>
    <submittedName>
        <fullName evidence="6">Glycosyltransferase</fullName>
    </submittedName>
</protein>
<organism evidence="6 7">
    <name type="scientific">Sulfitobacter profundi</name>
    <dbReference type="NCBI Taxonomy" id="2679961"/>
    <lineage>
        <taxon>Bacteria</taxon>
        <taxon>Pseudomonadati</taxon>
        <taxon>Pseudomonadota</taxon>
        <taxon>Alphaproteobacteria</taxon>
        <taxon>Rhodobacterales</taxon>
        <taxon>Roseobacteraceae</taxon>
        <taxon>Sulfitobacter</taxon>
    </lineage>
</organism>